<evidence type="ECO:0000256" key="2">
    <source>
        <dbReference type="HAMAP-Rule" id="MF_00984"/>
    </source>
</evidence>
<dbReference type="InterPro" id="IPR000424">
    <property type="entry name" value="Primosome_PriB/ssb"/>
</dbReference>
<comment type="subunit">
    <text evidence="2">Homotetramer.</text>
</comment>
<reference evidence="5 6" key="1">
    <citation type="submission" date="2008-09" db="EMBL/GenBank/DDBJ databases">
        <authorList>
            <person name="Fulton L."/>
            <person name="Clifton S."/>
            <person name="Fulton B."/>
            <person name="Xu J."/>
            <person name="Minx P."/>
            <person name="Pepin K.H."/>
            <person name="Johnson M."/>
            <person name="Thiruvilangam P."/>
            <person name="Bhonagiri V."/>
            <person name="Nash W.E."/>
            <person name="Mardis E.R."/>
            <person name="Wilson R.K."/>
        </authorList>
    </citation>
    <scope>NUCLEOTIDE SEQUENCE [LARGE SCALE GENOMIC DNA]</scope>
    <source>
        <strain evidence="5 6">DSM 13275</strain>
    </source>
</reference>
<gene>
    <name evidence="5" type="ORF">CLOHIR_00354</name>
</gene>
<dbReference type="NCBIfam" id="TIGR00621">
    <property type="entry name" value="ssb"/>
    <property type="match status" value="1"/>
</dbReference>
<dbReference type="GO" id="GO:0006260">
    <property type="term" value="P:DNA replication"/>
    <property type="evidence" value="ECO:0007669"/>
    <property type="project" value="InterPro"/>
</dbReference>
<dbReference type="HAMAP" id="MF_00984">
    <property type="entry name" value="SSB"/>
    <property type="match status" value="1"/>
</dbReference>
<comment type="caution">
    <text evidence="2">Lacks conserved residue(s) required for the propagation of feature annotation.</text>
</comment>
<dbReference type="RefSeq" id="WP_006439276.1">
    <property type="nucleotide sequence ID" value="NZ_DS995355.1"/>
</dbReference>
<evidence type="ECO:0000256" key="3">
    <source>
        <dbReference type="PIRNR" id="PIRNR002070"/>
    </source>
</evidence>
<evidence type="ECO:0000313" key="5">
    <source>
        <dbReference type="EMBL" id="EEA86016.1"/>
    </source>
</evidence>
<dbReference type="PANTHER" id="PTHR10302:SF27">
    <property type="entry name" value="SINGLE-STRANDED DNA-BINDING PROTEIN"/>
    <property type="match status" value="1"/>
</dbReference>
<keyword evidence="6" id="KW-1185">Reference proteome</keyword>
<dbReference type="AlphaFoldDB" id="B6FWV5"/>
<proteinExistence type="inferred from homology"/>
<name>B6FWV5_PEPHT</name>
<dbReference type="Pfam" id="PF00436">
    <property type="entry name" value="SSB"/>
    <property type="match status" value="1"/>
</dbReference>
<evidence type="ECO:0000256" key="1">
    <source>
        <dbReference type="ARBA" id="ARBA00023125"/>
    </source>
</evidence>
<dbReference type="STRING" id="500633.CLOHIR_00354"/>
<comment type="caution">
    <text evidence="5">The sequence shown here is derived from an EMBL/GenBank/DDBJ whole genome shotgun (WGS) entry which is preliminary data.</text>
</comment>
<dbReference type="eggNOG" id="COG0629">
    <property type="taxonomic scope" value="Bacteria"/>
</dbReference>
<dbReference type="InterPro" id="IPR012340">
    <property type="entry name" value="NA-bd_OB-fold"/>
</dbReference>
<dbReference type="PANTHER" id="PTHR10302">
    <property type="entry name" value="SINGLE-STRANDED DNA-BINDING PROTEIN"/>
    <property type="match status" value="1"/>
</dbReference>
<dbReference type="EMBL" id="ABWP01000011">
    <property type="protein sequence ID" value="EEA86016.1"/>
    <property type="molecule type" value="Genomic_DNA"/>
</dbReference>
<accession>B6FWV5</accession>
<evidence type="ECO:0000256" key="4">
    <source>
        <dbReference type="SAM" id="MobiDB-lite"/>
    </source>
</evidence>
<dbReference type="SUPFAM" id="SSF50249">
    <property type="entry name" value="Nucleic acid-binding proteins"/>
    <property type="match status" value="1"/>
</dbReference>
<dbReference type="CDD" id="cd04496">
    <property type="entry name" value="SSB_OBF"/>
    <property type="match status" value="1"/>
</dbReference>
<dbReference type="GO" id="GO:0009295">
    <property type="term" value="C:nucleoid"/>
    <property type="evidence" value="ECO:0007669"/>
    <property type="project" value="TreeGrafter"/>
</dbReference>
<dbReference type="Proteomes" id="UP000003178">
    <property type="component" value="Unassembled WGS sequence"/>
</dbReference>
<dbReference type="OrthoDB" id="9809878at2"/>
<dbReference type="HOGENOM" id="CLU_078758_6_1_9"/>
<dbReference type="InterPro" id="IPR011344">
    <property type="entry name" value="ssDNA-bd"/>
</dbReference>
<evidence type="ECO:0000313" key="6">
    <source>
        <dbReference type="Proteomes" id="UP000003178"/>
    </source>
</evidence>
<keyword evidence="1 2" id="KW-0238">DNA-binding</keyword>
<organism evidence="5 6">
    <name type="scientific">Peptacetobacter hiranonis (strain DSM 13275 / JCM 10541 / KCTC 15199 / TO-931)</name>
    <name type="common">Clostridium hiranonis</name>
    <dbReference type="NCBI Taxonomy" id="500633"/>
    <lineage>
        <taxon>Bacteria</taxon>
        <taxon>Bacillati</taxon>
        <taxon>Bacillota</taxon>
        <taxon>Clostridia</taxon>
        <taxon>Peptostreptococcales</taxon>
        <taxon>Peptostreptococcaceae</taxon>
        <taxon>Peptacetobacter</taxon>
    </lineage>
</organism>
<dbReference type="PIRSF" id="PIRSF002070">
    <property type="entry name" value="SSB"/>
    <property type="match status" value="1"/>
</dbReference>
<dbReference type="PROSITE" id="PS50935">
    <property type="entry name" value="SSB"/>
    <property type="match status" value="1"/>
</dbReference>
<sequence>MNSVVLVGRIVRDPELRYIPGSGTPVASFTIAVERDFLKKDNTRDTDFIPCEAMGKVAEYISNWCLKGCLVEFLGSLRIEKYEKDGETRYYSKVSGNKIRMLAKPGKKENIEQNAPSEVPENYGAVDEDDVPF</sequence>
<reference evidence="5 6" key="2">
    <citation type="submission" date="2008-10" db="EMBL/GenBank/DDBJ databases">
        <title>Draft genome sequence of Clostridium hiranonis (DSM 13275).</title>
        <authorList>
            <person name="Sudarsanam P."/>
            <person name="Ley R."/>
            <person name="Guruge J."/>
            <person name="Turnbaugh P.J."/>
            <person name="Mahowald M."/>
            <person name="Liep D."/>
            <person name="Gordon J."/>
        </authorList>
    </citation>
    <scope>NUCLEOTIDE SEQUENCE [LARGE SCALE GENOMIC DNA]</scope>
    <source>
        <strain evidence="5 6">DSM 13275</strain>
    </source>
</reference>
<dbReference type="GO" id="GO:0003697">
    <property type="term" value="F:single-stranded DNA binding"/>
    <property type="evidence" value="ECO:0007669"/>
    <property type="project" value="UniProtKB-UniRule"/>
</dbReference>
<protein>
    <recommendedName>
        <fullName evidence="2 3">Single-stranded DNA-binding protein</fullName>
        <shortName evidence="2">SSB</shortName>
    </recommendedName>
</protein>
<dbReference type="Gene3D" id="2.40.50.140">
    <property type="entry name" value="Nucleic acid-binding proteins"/>
    <property type="match status" value="1"/>
</dbReference>
<feature type="region of interest" description="Disordered" evidence="4">
    <location>
        <begin position="105"/>
        <end position="133"/>
    </location>
</feature>